<dbReference type="GO" id="GO:0016787">
    <property type="term" value="F:hydrolase activity"/>
    <property type="evidence" value="ECO:0007669"/>
    <property type="project" value="UniProtKB-KW"/>
</dbReference>
<accession>A0AAU7V5A8</accession>
<keyword evidence="2 3" id="KW-0378">Hydrolase</keyword>
<dbReference type="Gene3D" id="3.40.50.1820">
    <property type="entry name" value="alpha/beta hydrolase"/>
    <property type="match status" value="1"/>
</dbReference>
<dbReference type="InterPro" id="IPR029058">
    <property type="entry name" value="AB_hydrolase_fold"/>
</dbReference>
<feature type="domain" description="Carboxylesterase type B" evidence="4">
    <location>
        <begin position="40"/>
        <end position="441"/>
    </location>
</feature>
<dbReference type="InterPro" id="IPR050309">
    <property type="entry name" value="Type-B_Carboxylest/Lipase"/>
</dbReference>
<dbReference type="AlphaFoldDB" id="A0AAU7V5A8"/>
<evidence type="ECO:0000313" key="5">
    <source>
        <dbReference type="EMBL" id="XBW07398.1"/>
    </source>
</evidence>
<dbReference type="PROSITE" id="PS00122">
    <property type="entry name" value="CARBOXYLESTERASE_B_1"/>
    <property type="match status" value="1"/>
</dbReference>
<gene>
    <name evidence="5" type="ORF">SAC06_07030</name>
</gene>
<dbReference type="KEGG" id="sapp:SAC06_07030"/>
<evidence type="ECO:0000256" key="2">
    <source>
        <dbReference type="ARBA" id="ARBA00022801"/>
    </source>
</evidence>
<dbReference type="PANTHER" id="PTHR11559">
    <property type="entry name" value="CARBOXYLESTERASE"/>
    <property type="match status" value="1"/>
</dbReference>
<dbReference type="SUPFAM" id="SSF53474">
    <property type="entry name" value="alpha/beta-Hydrolases"/>
    <property type="match status" value="1"/>
</dbReference>
<dbReference type="EC" id="3.1.1.-" evidence="3"/>
<dbReference type="InterPro" id="IPR002018">
    <property type="entry name" value="CarbesteraseB"/>
</dbReference>
<evidence type="ECO:0000259" key="4">
    <source>
        <dbReference type="Pfam" id="PF00135"/>
    </source>
</evidence>
<dbReference type="InterPro" id="IPR019826">
    <property type="entry name" value="Carboxylesterase_B_AS"/>
</dbReference>
<sequence>MREGPVVQTGSGAVRGFWRGPEPLNLSANPAELVATGGLAEASAGTGPYAAFLGIPYAAAPVGPRRFGVPERPEPWSGIRPALQYGPTPVRATAADSLVPEPAIPGEDILNLNVFTPDPDPAARLPVLVYVHGGSYTAGSPASPWYDGRTFNRDSVVTVSVSYRLGFDGFGAIVGAPGNRGVRDWLAALTWVQENIAAFGGDPDRVTIGGQSAGGGAVLTLLGLPAAQPLSHRAWSISGALADVSAKRAEQVAATLARKLGVAPTRAGFSQVSPEQLLAAQDSYVAQATREVPLGIRQDPQRLLHLGPTIDGDLISQDTVGAISAGVGADKELFLGATTEEFAMTAAGFPAVLDRTNPALALAVLGCRKEVRSRYLNAVRAERATTREVIAGYVTDSVFRAPASQIAQVRTGPTWLYSFGWAGAKPGRAIHCSDLPFWFDCLDQPYSTYLLGPGAPAELAQTMHSDAVRFVATGSLPWPRTGPDRTPARVYDRQVTLSDRAYESVAALVRPVGPT</sequence>
<proteinExistence type="inferred from homology"/>
<organism evidence="5">
    <name type="scientific">Scrofimicrobium appendicitidis</name>
    <dbReference type="NCBI Taxonomy" id="3079930"/>
    <lineage>
        <taxon>Bacteria</taxon>
        <taxon>Bacillati</taxon>
        <taxon>Actinomycetota</taxon>
        <taxon>Actinomycetes</taxon>
        <taxon>Actinomycetales</taxon>
        <taxon>Actinomycetaceae</taxon>
        <taxon>Scrofimicrobium</taxon>
    </lineage>
</organism>
<protein>
    <recommendedName>
        <fullName evidence="3">Carboxylic ester hydrolase</fullName>
        <ecNumber evidence="3">3.1.1.-</ecNumber>
    </recommendedName>
</protein>
<reference evidence="5" key="1">
    <citation type="submission" date="2023-11" db="EMBL/GenBank/DDBJ databases">
        <title>Scrofimicrobium hongkongense sp. nov., isolated from a patient with peritonitis.</title>
        <authorList>
            <person name="Lao H.Y."/>
            <person name="Wong A.Y.P."/>
            <person name="Ng T.L."/>
            <person name="Wong R.Y.L."/>
            <person name="Yau M.C.Y."/>
            <person name="Lam J.Y.W."/>
            <person name="Siu G.K.H."/>
        </authorList>
    </citation>
    <scope>NUCLEOTIDE SEQUENCE</scope>
    <source>
        <strain evidence="5">R131</strain>
    </source>
</reference>
<name>A0AAU7V5A8_9ACTO</name>
<dbReference type="Pfam" id="PF00135">
    <property type="entry name" value="COesterase"/>
    <property type="match status" value="1"/>
</dbReference>
<dbReference type="RefSeq" id="WP_350257604.1">
    <property type="nucleotide sequence ID" value="NZ_CP138335.1"/>
</dbReference>
<evidence type="ECO:0000256" key="3">
    <source>
        <dbReference type="RuleBase" id="RU361235"/>
    </source>
</evidence>
<evidence type="ECO:0000256" key="1">
    <source>
        <dbReference type="ARBA" id="ARBA00005964"/>
    </source>
</evidence>
<dbReference type="EMBL" id="CP138335">
    <property type="protein sequence ID" value="XBW07398.1"/>
    <property type="molecule type" value="Genomic_DNA"/>
</dbReference>
<comment type="similarity">
    <text evidence="1 3">Belongs to the type-B carboxylesterase/lipase family.</text>
</comment>